<accession>A0A3E2BLM7</accession>
<dbReference type="SUPFAM" id="SSF51161">
    <property type="entry name" value="Trimeric LpxA-like enzymes"/>
    <property type="match status" value="1"/>
</dbReference>
<dbReference type="EMBL" id="QUAH01000008">
    <property type="protein sequence ID" value="RFT15621.1"/>
    <property type="molecule type" value="Genomic_DNA"/>
</dbReference>
<dbReference type="Pfam" id="PF00132">
    <property type="entry name" value="Hexapep"/>
    <property type="match status" value="1"/>
</dbReference>
<dbReference type="InterPro" id="IPR050484">
    <property type="entry name" value="Transf_Hexapept/Carb_Anhydrase"/>
</dbReference>
<gene>
    <name evidence="1" type="ORF">OP8BY_0269</name>
</gene>
<evidence type="ECO:0000313" key="2">
    <source>
        <dbReference type="Proteomes" id="UP000257323"/>
    </source>
</evidence>
<protein>
    <submittedName>
        <fullName evidence="1">Carbonic anhydrase, family 3</fullName>
    </submittedName>
</protein>
<organism evidence="1 2">
    <name type="scientific">Candidatus Saccharicenans subterraneus</name>
    <dbReference type="NCBI Taxonomy" id="2508984"/>
    <lineage>
        <taxon>Bacteria</taxon>
        <taxon>Candidatus Aminicenantota</taxon>
        <taxon>Candidatus Aminicenantia</taxon>
        <taxon>Candidatus Aminicenantales</taxon>
        <taxon>Candidatus Saccharicenantaceae</taxon>
        <taxon>Candidatus Saccharicenans</taxon>
    </lineage>
</organism>
<dbReference type="PANTHER" id="PTHR13061">
    <property type="entry name" value="DYNACTIN SUBUNIT P25"/>
    <property type="match status" value="1"/>
</dbReference>
<dbReference type="InterPro" id="IPR011004">
    <property type="entry name" value="Trimer_LpxA-like_sf"/>
</dbReference>
<sequence length="168" mass="18222">MPQNDKSKQAIIHPESFIADKAILIGRVIIKKGASIWFNAVLRADIADIVIGEYSNIQDNCVVHVDYDTPTIVGDYVTVGHGAILHACKIGNNTLIGMGAVVLDRAIIPDNCLVAAGALVPPGKTFPEGTLILGNPAKVARTLTPEEIKHLREHALGYYDLWQKNYRG</sequence>
<dbReference type="InterPro" id="IPR047324">
    <property type="entry name" value="LbH_gamma_CA-like"/>
</dbReference>
<evidence type="ECO:0000313" key="1">
    <source>
        <dbReference type="EMBL" id="RFT15621.1"/>
    </source>
</evidence>
<dbReference type="InterPro" id="IPR001451">
    <property type="entry name" value="Hexapep"/>
</dbReference>
<comment type="caution">
    <text evidence="1">The sequence shown here is derived from an EMBL/GenBank/DDBJ whole genome shotgun (WGS) entry which is preliminary data.</text>
</comment>
<dbReference type="Gene3D" id="2.160.10.10">
    <property type="entry name" value="Hexapeptide repeat proteins"/>
    <property type="match status" value="1"/>
</dbReference>
<reference evidence="1 2" key="1">
    <citation type="submission" date="2018-08" db="EMBL/GenBank/DDBJ databases">
        <title>Genome analysis of the thermophilic bacterium of the candidate phylum Aminicenantes from deep subsurface aquifer revealed its physiology and ecological role.</title>
        <authorList>
            <person name="Kadnikov V.V."/>
            <person name="Mardanov A.V."/>
            <person name="Beletsky A.V."/>
            <person name="Karnachuk O.V."/>
            <person name="Ravin N.V."/>
        </authorList>
    </citation>
    <scope>NUCLEOTIDE SEQUENCE [LARGE SCALE GENOMIC DNA]</scope>
    <source>
        <strain evidence="1">BY38</strain>
    </source>
</reference>
<dbReference type="CDD" id="cd04645">
    <property type="entry name" value="LbH_gamma_CA_like"/>
    <property type="match status" value="1"/>
</dbReference>
<name>A0A3E2BLM7_9BACT</name>
<dbReference type="PANTHER" id="PTHR13061:SF29">
    <property type="entry name" value="GAMMA CARBONIC ANHYDRASE-LIKE 1, MITOCHONDRIAL-RELATED"/>
    <property type="match status" value="1"/>
</dbReference>
<proteinExistence type="predicted"/>
<dbReference type="AlphaFoldDB" id="A0A3E2BLM7"/>
<dbReference type="Proteomes" id="UP000257323">
    <property type="component" value="Unassembled WGS sequence"/>
</dbReference>